<evidence type="ECO:0000313" key="5">
    <source>
        <dbReference type="Proteomes" id="UP000078454"/>
    </source>
</evidence>
<organism evidence="4 5">
    <name type="scientific">Paenibacillus oryzisoli</name>
    <dbReference type="NCBI Taxonomy" id="1850517"/>
    <lineage>
        <taxon>Bacteria</taxon>
        <taxon>Bacillati</taxon>
        <taxon>Bacillota</taxon>
        <taxon>Bacilli</taxon>
        <taxon>Bacillales</taxon>
        <taxon>Paenibacillaceae</taxon>
        <taxon>Paenibacillus</taxon>
    </lineage>
</organism>
<dbReference type="Gene3D" id="3.30.43.10">
    <property type="entry name" value="Uridine Diphospho-n-acetylenolpyruvylglucosamine Reductase, domain 2"/>
    <property type="match status" value="1"/>
</dbReference>
<dbReference type="RefSeq" id="WP_068667982.1">
    <property type="nucleotide sequence ID" value="NZ_LYPB01000081.1"/>
</dbReference>
<evidence type="ECO:0000256" key="1">
    <source>
        <dbReference type="ARBA" id="ARBA00022630"/>
    </source>
</evidence>
<dbReference type="Gene3D" id="3.30.70.2530">
    <property type="match status" value="1"/>
</dbReference>
<keyword evidence="5" id="KW-1185">Reference proteome</keyword>
<dbReference type="Proteomes" id="UP000078454">
    <property type="component" value="Unassembled WGS sequence"/>
</dbReference>
<keyword evidence="2" id="KW-0560">Oxidoreductase</keyword>
<dbReference type="InterPro" id="IPR016167">
    <property type="entry name" value="FAD-bd_PCMH_sub1"/>
</dbReference>
<gene>
    <name evidence="4" type="ORF">A8708_03180</name>
</gene>
<dbReference type="Pfam" id="PF04030">
    <property type="entry name" value="ALO"/>
    <property type="match status" value="1"/>
</dbReference>
<accession>A0A198A3U1</accession>
<dbReference type="GO" id="GO:0003885">
    <property type="term" value="F:D-arabinono-1,4-lactone oxidase activity"/>
    <property type="evidence" value="ECO:0007669"/>
    <property type="project" value="InterPro"/>
</dbReference>
<feature type="domain" description="FAD-binding PCMH-type" evidence="3">
    <location>
        <begin position="11"/>
        <end position="177"/>
    </location>
</feature>
<dbReference type="Gene3D" id="1.10.45.10">
    <property type="entry name" value="Vanillyl-alcohol Oxidase, Chain A, domain 4"/>
    <property type="match status" value="1"/>
</dbReference>
<dbReference type="InterPro" id="IPR016169">
    <property type="entry name" value="FAD-bd_PCMH_sub2"/>
</dbReference>
<reference evidence="4 5" key="1">
    <citation type="submission" date="2016-05" db="EMBL/GenBank/DDBJ databases">
        <title>Paenibacillus sp. 1ZS3-15 nov., isolated from the rhizosphere soil.</title>
        <authorList>
            <person name="Zhang X.X."/>
            <person name="Zhang J."/>
        </authorList>
    </citation>
    <scope>NUCLEOTIDE SEQUENCE [LARGE SCALE GENOMIC DNA]</scope>
    <source>
        <strain evidence="4 5">1ZS3-15</strain>
    </source>
</reference>
<dbReference type="InterPro" id="IPR016166">
    <property type="entry name" value="FAD-bd_PCMH"/>
</dbReference>
<dbReference type="InterPro" id="IPR016171">
    <property type="entry name" value="Vanillyl_alc_oxidase_C-sub2"/>
</dbReference>
<dbReference type="InterPro" id="IPR006094">
    <property type="entry name" value="Oxid_FAD_bind_N"/>
</dbReference>
<dbReference type="Pfam" id="PF01565">
    <property type="entry name" value="FAD_binding_4"/>
    <property type="match status" value="1"/>
</dbReference>
<proteinExistence type="predicted"/>
<protein>
    <submittedName>
        <fullName evidence="4">FAD-binding protein</fullName>
    </submittedName>
</protein>
<dbReference type="InterPro" id="IPR010031">
    <property type="entry name" value="FAD_lactone_oxidase-like"/>
</dbReference>
<dbReference type="SUPFAM" id="SSF56176">
    <property type="entry name" value="FAD-binding/transporter-associated domain-like"/>
    <property type="match status" value="1"/>
</dbReference>
<dbReference type="InterPro" id="IPR007173">
    <property type="entry name" value="ALO_C"/>
</dbReference>
<evidence type="ECO:0000313" key="4">
    <source>
        <dbReference type="EMBL" id="OAS15706.1"/>
    </source>
</evidence>
<sequence>MNEQRNWAGNYTYSASNYYVPANVEEIQALVARSQQIKVLGTRHSFNGIADSTETLISLQNLNRVIELDRANNRVTVEAGIRYGELGEYLYANGYALHNLASLPHITVAGACATATHGSGDRHGNLATAVYAMEVVTADGRIVQFSREDDNGHLAGAAVGLGGLGVVTKITLDVVPSFQMYQHVYDNVPLAQLEAHFDEIFSSGYSVSLFTNWQESSFNQLWKKQAITDSSSAPVQVEPELFGAKLADTHRHPVPGHTSENCSEQMGIPGPWQERMPHFRMDFTPSAGEELQSEYYVPRQHAYAALCALDSIKELISPLLYVSEVRTIAADDLWMSPCYKQETVAFHFTWKPNWEGVAQLLPTIEEKLEPFEARPHWAKLFTMSPERVQSLYAKLPEFQQLLRQCDPHGKFRNDFLKTYILGD</sequence>
<comment type="caution">
    <text evidence="4">The sequence shown here is derived from an EMBL/GenBank/DDBJ whole genome shotgun (WGS) entry which is preliminary data.</text>
</comment>
<dbReference type="InterPro" id="IPR036318">
    <property type="entry name" value="FAD-bd_PCMH-like_sf"/>
</dbReference>
<dbReference type="GO" id="GO:0080049">
    <property type="term" value="F:L-gulono-1,4-lactone dehydrogenase activity"/>
    <property type="evidence" value="ECO:0007669"/>
    <property type="project" value="TreeGrafter"/>
</dbReference>
<dbReference type="Gene3D" id="3.30.70.2520">
    <property type="match status" value="1"/>
</dbReference>
<dbReference type="EMBL" id="LYPB01000081">
    <property type="protein sequence ID" value="OAS15706.1"/>
    <property type="molecule type" value="Genomic_DNA"/>
</dbReference>
<dbReference type="PROSITE" id="PS51387">
    <property type="entry name" value="FAD_PCMH"/>
    <property type="match status" value="1"/>
</dbReference>
<dbReference type="AlphaFoldDB" id="A0A198A3U1"/>
<dbReference type="GO" id="GO:0071949">
    <property type="term" value="F:FAD binding"/>
    <property type="evidence" value="ECO:0007669"/>
    <property type="project" value="InterPro"/>
</dbReference>
<dbReference type="OrthoDB" id="9800184at2"/>
<dbReference type="PANTHER" id="PTHR43762">
    <property type="entry name" value="L-GULONOLACTONE OXIDASE"/>
    <property type="match status" value="1"/>
</dbReference>
<dbReference type="GO" id="GO:0016020">
    <property type="term" value="C:membrane"/>
    <property type="evidence" value="ECO:0007669"/>
    <property type="project" value="InterPro"/>
</dbReference>
<keyword evidence="1" id="KW-0285">Flavoprotein</keyword>
<evidence type="ECO:0000256" key="2">
    <source>
        <dbReference type="ARBA" id="ARBA00023002"/>
    </source>
</evidence>
<dbReference type="STRING" id="1850517.A8708_03180"/>
<name>A0A198A3U1_9BACL</name>
<dbReference type="PANTHER" id="PTHR43762:SF1">
    <property type="entry name" value="D-ARABINONO-1,4-LACTONE OXIDASE"/>
    <property type="match status" value="1"/>
</dbReference>
<dbReference type="Gene3D" id="3.30.465.10">
    <property type="match status" value="1"/>
</dbReference>
<dbReference type="PIRSF" id="PIRSF000136">
    <property type="entry name" value="LGO_GLO"/>
    <property type="match status" value="1"/>
</dbReference>
<evidence type="ECO:0000259" key="3">
    <source>
        <dbReference type="PROSITE" id="PS51387"/>
    </source>
</evidence>